<accession>A0A2B7Z9A8</accession>
<dbReference type="Proteomes" id="UP000226031">
    <property type="component" value="Unassembled WGS sequence"/>
</dbReference>
<dbReference type="AlphaFoldDB" id="A0A2B7Z9A8"/>
<organism evidence="1 2">
    <name type="scientific">[Emmonsia] crescens</name>
    <dbReference type="NCBI Taxonomy" id="73230"/>
    <lineage>
        <taxon>Eukaryota</taxon>
        <taxon>Fungi</taxon>
        <taxon>Dikarya</taxon>
        <taxon>Ascomycota</taxon>
        <taxon>Pezizomycotina</taxon>
        <taxon>Eurotiomycetes</taxon>
        <taxon>Eurotiomycetidae</taxon>
        <taxon>Onygenales</taxon>
        <taxon>Ajellomycetaceae</taxon>
        <taxon>Emergomyces</taxon>
    </lineage>
</organism>
<proteinExistence type="predicted"/>
<gene>
    <name evidence="1" type="ORF">GX50_07065</name>
</gene>
<reference evidence="1 2" key="1">
    <citation type="submission" date="2017-10" db="EMBL/GenBank/DDBJ databases">
        <title>Comparative genomics in systemic dimorphic fungi from Ajellomycetaceae.</title>
        <authorList>
            <person name="Munoz J.F."/>
            <person name="Mcewen J.G."/>
            <person name="Clay O.K."/>
            <person name="Cuomo C.A."/>
        </authorList>
    </citation>
    <scope>NUCLEOTIDE SEQUENCE [LARGE SCALE GENOMIC DNA]</scope>
    <source>
        <strain evidence="1 2">UAMH4076</strain>
    </source>
</reference>
<evidence type="ECO:0000313" key="1">
    <source>
        <dbReference type="EMBL" id="PGH30165.1"/>
    </source>
</evidence>
<comment type="caution">
    <text evidence="1">The sequence shown here is derived from an EMBL/GenBank/DDBJ whole genome shotgun (WGS) entry which is preliminary data.</text>
</comment>
<protein>
    <submittedName>
        <fullName evidence="1">Uncharacterized protein</fullName>
    </submittedName>
</protein>
<dbReference type="STRING" id="73230.A0A2B7Z9A8"/>
<keyword evidence="2" id="KW-1185">Reference proteome</keyword>
<evidence type="ECO:0000313" key="2">
    <source>
        <dbReference type="Proteomes" id="UP000226031"/>
    </source>
</evidence>
<sequence length="85" mass="9954">MQFEGPQHHRFAPDAALLQFLCSKLWVISFWRNPAYRVYLDEMVVFLQDELQIRSLNYSISRALTSIGWSKEPAQQKAEGRNPDL</sequence>
<dbReference type="EMBL" id="PDND01000188">
    <property type="protein sequence ID" value="PGH30165.1"/>
    <property type="molecule type" value="Genomic_DNA"/>
</dbReference>
<name>A0A2B7Z9A8_9EURO</name>